<dbReference type="GO" id="GO:0016757">
    <property type="term" value="F:glycosyltransferase activity"/>
    <property type="evidence" value="ECO:0007669"/>
    <property type="project" value="UniProtKB-KW"/>
</dbReference>
<dbReference type="PANTHER" id="PTHR12526">
    <property type="entry name" value="GLYCOSYLTRANSFERASE"/>
    <property type="match status" value="1"/>
</dbReference>
<dbReference type="PANTHER" id="PTHR12526:SF510">
    <property type="entry name" value="D-INOSITOL 3-PHOSPHATE GLYCOSYLTRANSFERASE"/>
    <property type="match status" value="1"/>
</dbReference>
<keyword evidence="1 5" id="KW-0328">Glycosyltransferase</keyword>
<gene>
    <name evidence="5" type="ORF">ACFP57_12780</name>
</gene>
<keyword evidence="2 5" id="KW-0808">Transferase</keyword>
<dbReference type="InterPro" id="IPR028098">
    <property type="entry name" value="Glyco_trans_4-like_N"/>
</dbReference>
<keyword evidence="6" id="KW-1185">Reference proteome</keyword>
<dbReference type="Pfam" id="PF13579">
    <property type="entry name" value="Glyco_trans_4_4"/>
    <property type="match status" value="1"/>
</dbReference>
<evidence type="ECO:0000256" key="1">
    <source>
        <dbReference type="ARBA" id="ARBA00022676"/>
    </source>
</evidence>
<dbReference type="InterPro" id="IPR001296">
    <property type="entry name" value="Glyco_trans_1"/>
</dbReference>
<dbReference type="EMBL" id="JBHSUA010000024">
    <property type="protein sequence ID" value="MFC6397850.1"/>
    <property type="molecule type" value="Genomic_DNA"/>
</dbReference>
<reference evidence="6" key="1">
    <citation type="journal article" date="2019" name="Int. J. Syst. Evol. Microbiol.">
        <title>The Global Catalogue of Microorganisms (GCM) 10K type strain sequencing project: providing services to taxonomists for standard genome sequencing and annotation.</title>
        <authorList>
            <consortium name="The Broad Institute Genomics Platform"/>
            <consortium name="The Broad Institute Genome Sequencing Center for Infectious Disease"/>
            <person name="Wu L."/>
            <person name="Ma J."/>
        </authorList>
    </citation>
    <scope>NUCLEOTIDE SEQUENCE [LARGE SCALE GENOMIC DNA]</scope>
    <source>
        <strain evidence="6">CGMCC 1.15277</strain>
    </source>
</reference>
<dbReference type="Pfam" id="PF00534">
    <property type="entry name" value="Glycos_transf_1"/>
    <property type="match status" value="1"/>
</dbReference>
<evidence type="ECO:0000259" key="3">
    <source>
        <dbReference type="Pfam" id="PF00534"/>
    </source>
</evidence>
<proteinExistence type="predicted"/>
<protein>
    <submittedName>
        <fullName evidence="5">Glycosyltransferase</fullName>
        <ecNumber evidence="5">2.4.-.-</ecNumber>
    </submittedName>
</protein>
<evidence type="ECO:0000313" key="6">
    <source>
        <dbReference type="Proteomes" id="UP001596266"/>
    </source>
</evidence>
<sequence length="373" mass="39257">MRIIHVLAVLSPDNVYGGPATVAVDQCRALAAAGHDITLIAGAMGFEEDLPSSIDGAPVKLFPARTLMPGTGFAGLAAPGLEVWLARQARNADAVHVHLARDLLTLPAAALAQALGARVHVQTHGMIDPSDSALAKVLDVALTRRVLRRAENVFCLTEAEVADVHQVAGPAVKAKVLPNGILVDHEPPARPEGSPNVLFLARLAPRKRPGAFVRAALELAPEFPDVTFTLVGPDEGAADEVQRLIRESGLGERIEWRGPAGRAQCAAYMEAADLYVLPSVNEPFGMTVLEALRAGIPAIVTDSCELGPMLIRSGSGAVSGPEPSQLAEAMRPYLRDAGLRRAAGERAFATVSGEFSIGAIRDQLLDRYGSPQG</sequence>
<accession>A0ABW1X3G4</accession>
<dbReference type="Proteomes" id="UP001596266">
    <property type="component" value="Unassembled WGS sequence"/>
</dbReference>
<dbReference type="Gene3D" id="3.40.50.2000">
    <property type="entry name" value="Glycogen Phosphorylase B"/>
    <property type="match status" value="2"/>
</dbReference>
<comment type="caution">
    <text evidence="5">The sequence shown here is derived from an EMBL/GenBank/DDBJ whole genome shotgun (WGS) entry which is preliminary data.</text>
</comment>
<dbReference type="RefSeq" id="WP_343886940.1">
    <property type="nucleotide sequence ID" value="NZ_BAAAKI010000025.1"/>
</dbReference>
<feature type="domain" description="Glycosyl transferase family 1" evidence="3">
    <location>
        <begin position="185"/>
        <end position="347"/>
    </location>
</feature>
<name>A0ABW1X3G4_9ACTN</name>
<dbReference type="SUPFAM" id="SSF53756">
    <property type="entry name" value="UDP-Glycosyltransferase/glycogen phosphorylase"/>
    <property type="match status" value="1"/>
</dbReference>
<evidence type="ECO:0000313" key="5">
    <source>
        <dbReference type="EMBL" id="MFC6397850.1"/>
    </source>
</evidence>
<feature type="domain" description="Glycosyltransferase subfamily 4-like N-terminal" evidence="4">
    <location>
        <begin position="17"/>
        <end position="180"/>
    </location>
</feature>
<evidence type="ECO:0000259" key="4">
    <source>
        <dbReference type="Pfam" id="PF13579"/>
    </source>
</evidence>
<organism evidence="5 6">
    <name type="scientific">Luteococcus sanguinis</name>
    <dbReference type="NCBI Taxonomy" id="174038"/>
    <lineage>
        <taxon>Bacteria</taxon>
        <taxon>Bacillati</taxon>
        <taxon>Actinomycetota</taxon>
        <taxon>Actinomycetes</taxon>
        <taxon>Propionibacteriales</taxon>
        <taxon>Propionibacteriaceae</taxon>
        <taxon>Luteococcus</taxon>
    </lineage>
</organism>
<dbReference type="EC" id="2.4.-.-" evidence="5"/>
<evidence type="ECO:0000256" key="2">
    <source>
        <dbReference type="ARBA" id="ARBA00022679"/>
    </source>
</evidence>